<accession>A0ABN2PFD5</accession>
<evidence type="ECO:0000256" key="1">
    <source>
        <dbReference type="SAM" id="Phobius"/>
    </source>
</evidence>
<feature type="transmembrane region" description="Helical" evidence="1">
    <location>
        <begin position="66"/>
        <end position="99"/>
    </location>
</feature>
<comment type="caution">
    <text evidence="2">The sequence shown here is derived from an EMBL/GenBank/DDBJ whole genome shotgun (WGS) entry which is preliminary data.</text>
</comment>
<reference evidence="2 3" key="1">
    <citation type="journal article" date="2019" name="Int. J. Syst. Evol. Microbiol.">
        <title>The Global Catalogue of Microorganisms (GCM) 10K type strain sequencing project: providing services to taxonomists for standard genome sequencing and annotation.</title>
        <authorList>
            <consortium name="The Broad Institute Genomics Platform"/>
            <consortium name="The Broad Institute Genome Sequencing Center for Infectious Disease"/>
            <person name="Wu L."/>
            <person name="Ma J."/>
        </authorList>
    </citation>
    <scope>NUCLEOTIDE SEQUENCE [LARGE SCALE GENOMIC DNA]</scope>
    <source>
        <strain evidence="2 3">JCM 13316</strain>
    </source>
</reference>
<evidence type="ECO:0000313" key="3">
    <source>
        <dbReference type="Proteomes" id="UP001500784"/>
    </source>
</evidence>
<name>A0ABN2PFD5_9MICC</name>
<keyword evidence="1" id="KW-0812">Transmembrane</keyword>
<dbReference type="EMBL" id="BAAALV010000005">
    <property type="protein sequence ID" value="GAA1919267.1"/>
    <property type="molecule type" value="Genomic_DNA"/>
</dbReference>
<protein>
    <submittedName>
        <fullName evidence="2">Uncharacterized protein</fullName>
    </submittedName>
</protein>
<keyword evidence="3" id="KW-1185">Reference proteome</keyword>
<keyword evidence="1" id="KW-0472">Membrane</keyword>
<dbReference type="RefSeq" id="WP_152228966.1">
    <property type="nucleotide sequence ID" value="NZ_BAAALV010000005.1"/>
</dbReference>
<sequence>MTEKADDDGVSPADAERSPSAGGAPFLLAPRVTFGPTAFVTGYAIACLLVALIATVAIGWGTSRDFWGYLWIIVIAAFYAAGIGLVTAAPVGLALGLLLRDVPNQWLHVLAFFLVPTILAWAVIGFIAGSIGVPLLMALAIGVSAATGRLAVWRLMDVRY</sequence>
<feature type="transmembrane region" description="Helical" evidence="1">
    <location>
        <begin position="106"/>
        <end position="127"/>
    </location>
</feature>
<organism evidence="2 3">
    <name type="scientific">Arthrobacter gandavensis</name>
    <dbReference type="NCBI Taxonomy" id="169960"/>
    <lineage>
        <taxon>Bacteria</taxon>
        <taxon>Bacillati</taxon>
        <taxon>Actinomycetota</taxon>
        <taxon>Actinomycetes</taxon>
        <taxon>Micrococcales</taxon>
        <taxon>Micrococcaceae</taxon>
        <taxon>Arthrobacter</taxon>
    </lineage>
</organism>
<keyword evidence="1" id="KW-1133">Transmembrane helix</keyword>
<feature type="transmembrane region" description="Helical" evidence="1">
    <location>
        <begin position="133"/>
        <end position="152"/>
    </location>
</feature>
<evidence type="ECO:0000313" key="2">
    <source>
        <dbReference type="EMBL" id="GAA1919267.1"/>
    </source>
</evidence>
<feature type="transmembrane region" description="Helical" evidence="1">
    <location>
        <begin position="38"/>
        <end position="60"/>
    </location>
</feature>
<dbReference type="Proteomes" id="UP001500784">
    <property type="component" value="Unassembled WGS sequence"/>
</dbReference>
<gene>
    <name evidence="2" type="ORF">GCM10009688_25380</name>
</gene>
<proteinExistence type="predicted"/>